<feature type="transmembrane region" description="Helical" evidence="2">
    <location>
        <begin position="336"/>
        <end position="354"/>
    </location>
</feature>
<reference evidence="3 4" key="1">
    <citation type="journal article" date="2014" name="PLoS Genet.">
        <title>Phylogenetically driven sequencing of extremely halophilic archaea reveals strategies for static and dynamic osmo-response.</title>
        <authorList>
            <person name="Becker E.A."/>
            <person name="Seitzer P.M."/>
            <person name="Tritt A."/>
            <person name="Larsen D."/>
            <person name="Krusor M."/>
            <person name="Yao A.I."/>
            <person name="Wu D."/>
            <person name="Madern D."/>
            <person name="Eisen J.A."/>
            <person name="Darling A.E."/>
            <person name="Facciotti M.T."/>
        </authorList>
    </citation>
    <scope>NUCLEOTIDE SEQUENCE [LARGE SCALE GENOMIC DNA]</scope>
    <source>
        <strain evidence="3 4">JCM 13557</strain>
    </source>
</reference>
<evidence type="ECO:0000256" key="1">
    <source>
        <dbReference type="SAM" id="MobiDB-lite"/>
    </source>
</evidence>
<dbReference type="PATRIC" id="fig|1227452.3.peg.677"/>
<sequence>MAYSWPLSPKVTLVAAILVVLLAGAATMVEPGSPGATAERGQAPTKLVEPKPGENVFWPYTSRSRSASGRTLAINVVVYGDTATIRDYLTRGRDPGWNKTGADEQDIDAGEGPITEGNATNGTLVEWSAATGSTRYLYVHDRTLTEDRADEVTRRPYRAVSYTGPLGREAAGAWIEETDQLHDGTYLGARHHIRLYESPYESDNWVAIQAHSEHWDWFRLRHTVHGTEAAQNRVEAQFMGEPFADGVWRLYLDNGGGSGSDGWATIVDLVGDSGGSGPGPMALGITGLVLGTAVRRRHRRRDRSRADTTQPLLSDTPLSRWLRSSDRLSPGPVDRLVRGLSYLLLFAVLLGLYLGVRFSGVALERAFPAADPKFIAALLYPVLAFGLPGAAYLAGRNLDPVRSFAAAATGTGTAFVLDYQYLAVTTLPLNVVLHRLGLAVALGAVAAGAVTRDTTTKTVNRIIGAGILLWVYLLVAALVGWL</sequence>
<dbReference type="AlphaFoldDB" id="M0KW29"/>
<dbReference type="Proteomes" id="UP000011623">
    <property type="component" value="Unassembled WGS sequence"/>
</dbReference>
<feature type="transmembrane region" description="Helical" evidence="2">
    <location>
        <begin position="462"/>
        <end position="481"/>
    </location>
</feature>
<gene>
    <name evidence="3" type="ORF">C442_03412</name>
</gene>
<keyword evidence="2" id="KW-1133">Transmembrane helix</keyword>
<feature type="region of interest" description="Disordered" evidence="1">
    <location>
        <begin position="96"/>
        <end position="119"/>
    </location>
</feature>
<evidence type="ECO:0000256" key="2">
    <source>
        <dbReference type="SAM" id="Phobius"/>
    </source>
</evidence>
<keyword evidence="2" id="KW-0472">Membrane</keyword>
<dbReference type="RefSeq" id="WP_008307808.1">
    <property type="nucleotide sequence ID" value="NZ_AOLW01000008.1"/>
</dbReference>
<proteinExistence type="predicted"/>
<dbReference type="EMBL" id="AOLW01000008">
    <property type="protein sequence ID" value="EMA25103.1"/>
    <property type="molecule type" value="Genomic_DNA"/>
</dbReference>
<keyword evidence="2" id="KW-0812">Transmembrane</keyword>
<comment type="caution">
    <text evidence="3">The sequence shown here is derived from an EMBL/GenBank/DDBJ whole genome shotgun (WGS) entry which is preliminary data.</text>
</comment>
<accession>M0KW29</accession>
<protein>
    <submittedName>
        <fullName evidence="3">Uncharacterized protein</fullName>
    </submittedName>
</protein>
<keyword evidence="4" id="KW-1185">Reference proteome</keyword>
<evidence type="ECO:0000313" key="3">
    <source>
        <dbReference type="EMBL" id="EMA25103.1"/>
    </source>
</evidence>
<name>M0KW29_9EURY</name>
<organism evidence="3 4">
    <name type="scientific">Haloarcula amylolytica JCM 13557</name>
    <dbReference type="NCBI Taxonomy" id="1227452"/>
    <lineage>
        <taxon>Archaea</taxon>
        <taxon>Methanobacteriati</taxon>
        <taxon>Methanobacteriota</taxon>
        <taxon>Stenosarchaea group</taxon>
        <taxon>Halobacteria</taxon>
        <taxon>Halobacteriales</taxon>
        <taxon>Haloarculaceae</taxon>
        <taxon>Haloarcula</taxon>
    </lineage>
</organism>
<feature type="transmembrane region" description="Helical" evidence="2">
    <location>
        <begin position="432"/>
        <end position="450"/>
    </location>
</feature>
<feature type="transmembrane region" description="Helical" evidence="2">
    <location>
        <begin position="374"/>
        <end position="394"/>
    </location>
</feature>
<evidence type="ECO:0000313" key="4">
    <source>
        <dbReference type="Proteomes" id="UP000011623"/>
    </source>
</evidence>